<reference evidence="4 5" key="1">
    <citation type="submission" date="2024-07" db="EMBL/GenBank/DDBJ databases">
        <title>Chromosome-level genome assembly of the water stick insect Ranatra chinensis (Heteroptera: Nepidae).</title>
        <authorList>
            <person name="Liu X."/>
        </authorList>
    </citation>
    <scope>NUCLEOTIDE SEQUENCE [LARGE SCALE GENOMIC DNA]</scope>
    <source>
        <strain evidence="4">Cailab_2021Rc</strain>
        <tissue evidence="4">Muscle</tissue>
    </source>
</reference>
<dbReference type="Pfam" id="PF07690">
    <property type="entry name" value="MFS_1"/>
    <property type="match status" value="2"/>
</dbReference>
<dbReference type="PANTHER" id="PTHR11360">
    <property type="entry name" value="MONOCARBOXYLATE TRANSPORTER"/>
    <property type="match status" value="1"/>
</dbReference>
<feature type="transmembrane region" description="Helical" evidence="2">
    <location>
        <begin position="343"/>
        <end position="362"/>
    </location>
</feature>
<evidence type="ECO:0000256" key="2">
    <source>
        <dbReference type="SAM" id="Phobius"/>
    </source>
</evidence>
<dbReference type="EMBL" id="JBFDAA010000011">
    <property type="protein sequence ID" value="KAL1124162.1"/>
    <property type="molecule type" value="Genomic_DNA"/>
</dbReference>
<keyword evidence="2" id="KW-1133">Transmembrane helix</keyword>
<dbReference type="InterPro" id="IPR050327">
    <property type="entry name" value="Proton-linked_MCT"/>
</dbReference>
<name>A0ABD0YNX8_9HEMI</name>
<dbReference type="Proteomes" id="UP001558652">
    <property type="component" value="Unassembled WGS sequence"/>
</dbReference>
<dbReference type="GO" id="GO:0016020">
    <property type="term" value="C:membrane"/>
    <property type="evidence" value="ECO:0007669"/>
    <property type="project" value="UniProtKB-SubCell"/>
</dbReference>
<comment type="subcellular location">
    <subcellularLocation>
        <location evidence="1">Membrane</location>
        <topology evidence="1">Multi-pass membrane protein</topology>
    </subcellularLocation>
</comment>
<dbReference type="InterPro" id="IPR036259">
    <property type="entry name" value="MFS_trans_sf"/>
</dbReference>
<feature type="transmembrane region" description="Helical" evidence="2">
    <location>
        <begin position="93"/>
        <end position="114"/>
    </location>
</feature>
<evidence type="ECO:0000256" key="1">
    <source>
        <dbReference type="ARBA" id="ARBA00004141"/>
    </source>
</evidence>
<dbReference type="PROSITE" id="PS50850">
    <property type="entry name" value="MFS"/>
    <property type="match status" value="1"/>
</dbReference>
<comment type="caution">
    <text evidence="4">The sequence shown here is derived from an EMBL/GenBank/DDBJ whole genome shotgun (WGS) entry which is preliminary data.</text>
</comment>
<evidence type="ECO:0000313" key="4">
    <source>
        <dbReference type="EMBL" id="KAL1124162.1"/>
    </source>
</evidence>
<feature type="domain" description="Major facilitator superfamily (MFS) profile" evidence="3">
    <location>
        <begin position="1"/>
        <end position="524"/>
    </location>
</feature>
<dbReference type="InterPro" id="IPR011701">
    <property type="entry name" value="MFS"/>
</dbReference>
<feature type="transmembrane region" description="Helical" evidence="2">
    <location>
        <begin position="412"/>
        <end position="435"/>
    </location>
</feature>
<dbReference type="InterPro" id="IPR020846">
    <property type="entry name" value="MFS_dom"/>
</dbReference>
<accession>A0ABD0YNX8</accession>
<dbReference type="AlphaFoldDB" id="A0ABD0YNX8"/>
<dbReference type="SUPFAM" id="SSF103473">
    <property type="entry name" value="MFS general substrate transporter"/>
    <property type="match status" value="1"/>
</dbReference>
<proteinExistence type="predicted"/>
<evidence type="ECO:0000313" key="5">
    <source>
        <dbReference type="Proteomes" id="UP001558652"/>
    </source>
</evidence>
<keyword evidence="5" id="KW-1185">Reference proteome</keyword>
<gene>
    <name evidence="4" type="ORF">AAG570_001932</name>
</gene>
<dbReference type="FunFam" id="1.20.1250.20:FF:000398">
    <property type="entry name" value="Monocarboxylate transporter 14"/>
    <property type="match status" value="1"/>
</dbReference>
<dbReference type="Gene3D" id="1.20.1250.20">
    <property type="entry name" value="MFS general substrate transporter like domains"/>
    <property type="match status" value="2"/>
</dbReference>
<protein>
    <recommendedName>
        <fullName evidence="3">Major facilitator superfamily (MFS) profile domain-containing protein</fullName>
    </recommendedName>
</protein>
<sequence>MYEFLKKCIFSVTADGVTYSFGVFYNELLTYFNEGKGATSWIASILVGVTLCSGPISSALVNKYGCREVTIAGALLAGVSLSISALANSVLVLYLTVGLLTGLGLGLIYLPAIVSVTCYFEKYRSLATGIAVCGSGLGTFIMAPVTEKLVEGFGWRGAMLITGGLMFNCVVFGILFRPLEHPKTPSKAAVEDGRPADPKCETLTVEKEAVRRPHSVHGHASIAVGEGHRATANGNSEICRLALSQPMLSQERRTSKGGIMYRKDVLYSGSLANLSKPRLDMEYRKSEEKSLMKKSVDETGNDSGVRVAVASETEVVCGCFDCSPETADGFREMLDLSLLKDPIFIIFTISNFCTSIGFNVPYVYIVPQAGERGIDASDASKMLAVIGVANTFGRIILGYVSDKPWVNRLHIYIIALSVCGFSTALSAFCTSFYSFVVYSVAFGFTAGAYVGLTSVILVDLLGLDKLTNAFGLLLMFQGIASLIGPPITGWLYDATKSYDPGFIVSGVMIAISGLMLYGVPPLQRWTEARRRRMGLNSTNNKPVDNGCPS</sequence>
<feature type="transmembrane region" description="Helical" evidence="2">
    <location>
        <begin position="502"/>
        <end position="522"/>
    </location>
</feature>
<feature type="transmembrane region" description="Helical" evidence="2">
    <location>
        <begin position="69"/>
        <end position="87"/>
    </location>
</feature>
<keyword evidence="2" id="KW-0472">Membrane</keyword>
<feature type="transmembrane region" description="Helical" evidence="2">
    <location>
        <begin position="157"/>
        <end position="176"/>
    </location>
</feature>
<feature type="transmembrane region" description="Helical" evidence="2">
    <location>
        <begin position="382"/>
        <end position="400"/>
    </location>
</feature>
<feature type="transmembrane region" description="Helical" evidence="2">
    <location>
        <begin position="126"/>
        <end position="145"/>
    </location>
</feature>
<dbReference type="CDD" id="cd17352">
    <property type="entry name" value="MFS_MCT_SLC16"/>
    <property type="match status" value="1"/>
</dbReference>
<feature type="transmembrane region" description="Helical" evidence="2">
    <location>
        <begin position="441"/>
        <end position="463"/>
    </location>
</feature>
<evidence type="ECO:0000259" key="3">
    <source>
        <dbReference type="PROSITE" id="PS50850"/>
    </source>
</evidence>
<keyword evidence="2" id="KW-0812">Transmembrane</keyword>
<organism evidence="4 5">
    <name type="scientific">Ranatra chinensis</name>
    <dbReference type="NCBI Taxonomy" id="642074"/>
    <lineage>
        <taxon>Eukaryota</taxon>
        <taxon>Metazoa</taxon>
        <taxon>Ecdysozoa</taxon>
        <taxon>Arthropoda</taxon>
        <taxon>Hexapoda</taxon>
        <taxon>Insecta</taxon>
        <taxon>Pterygota</taxon>
        <taxon>Neoptera</taxon>
        <taxon>Paraneoptera</taxon>
        <taxon>Hemiptera</taxon>
        <taxon>Heteroptera</taxon>
        <taxon>Panheteroptera</taxon>
        <taxon>Nepomorpha</taxon>
        <taxon>Nepidae</taxon>
        <taxon>Ranatrinae</taxon>
        <taxon>Ranatra</taxon>
    </lineage>
</organism>
<feature type="transmembrane region" description="Helical" evidence="2">
    <location>
        <begin position="470"/>
        <end position="490"/>
    </location>
</feature>
<dbReference type="PANTHER" id="PTHR11360:SF284">
    <property type="entry name" value="EG:103B4.3 PROTEIN-RELATED"/>
    <property type="match status" value="1"/>
</dbReference>
<feature type="transmembrane region" description="Helical" evidence="2">
    <location>
        <begin position="41"/>
        <end position="62"/>
    </location>
</feature>